<comment type="caution">
    <text evidence="3">The sequence shown here is derived from an EMBL/GenBank/DDBJ whole genome shotgun (WGS) entry which is preliminary data.</text>
</comment>
<dbReference type="Pfam" id="PF00072">
    <property type="entry name" value="Response_reg"/>
    <property type="match status" value="1"/>
</dbReference>
<proteinExistence type="predicted"/>
<dbReference type="InterPro" id="IPR011006">
    <property type="entry name" value="CheY-like_superfamily"/>
</dbReference>
<accession>A0A1E3WFC6</accession>
<dbReference type="RefSeq" id="WP_069447701.1">
    <property type="nucleotide sequence ID" value="NZ_MDCJ01000007.1"/>
</dbReference>
<organism evidence="3 4">
    <name type="scientific">Vibrio scophthalmi</name>
    <dbReference type="NCBI Taxonomy" id="45658"/>
    <lineage>
        <taxon>Bacteria</taxon>
        <taxon>Pseudomonadati</taxon>
        <taxon>Pseudomonadota</taxon>
        <taxon>Gammaproteobacteria</taxon>
        <taxon>Vibrionales</taxon>
        <taxon>Vibrionaceae</taxon>
        <taxon>Vibrio</taxon>
    </lineage>
</organism>
<dbReference type="SMART" id="SM00448">
    <property type="entry name" value="REC"/>
    <property type="match status" value="1"/>
</dbReference>
<evidence type="ECO:0000313" key="4">
    <source>
        <dbReference type="Proteomes" id="UP000095131"/>
    </source>
</evidence>
<dbReference type="EMBL" id="MDCJ01000007">
    <property type="protein sequence ID" value="ODS04501.1"/>
    <property type="molecule type" value="Genomic_DNA"/>
</dbReference>
<dbReference type="OrthoDB" id="5637927at2"/>
<dbReference type="GO" id="GO:0000160">
    <property type="term" value="P:phosphorelay signal transduction system"/>
    <property type="evidence" value="ECO:0007669"/>
    <property type="project" value="InterPro"/>
</dbReference>
<dbReference type="Proteomes" id="UP000095131">
    <property type="component" value="Unassembled WGS sequence"/>
</dbReference>
<dbReference type="PROSITE" id="PS50110">
    <property type="entry name" value="RESPONSE_REGULATORY"/>
    <property type="match status" value="1"/>
</dbReference>
<feature type="modified residue" description="4-aspartylphosphate" evidence="1">
    <location>
        <position position="61"/>
    </location>
</feature>
<feature type="domain" description="Response regulatory" evidence="2">
    <location>
        <begin position="10"/>
        <end position="130"/>
    </location>
</feature>
<evidence type="ECO:0000256" key="1">
    <source>
        <dbReference type="PROSITE-ProRule" id="PRU00169"/>
    </source>
</evidence>
<dbReference type="PANTHER" id="PTHR43228">
    <property type="entry name" value="TWO-COMPONENT RESPONSE REGULATOR"/>
    <property type="match status" value="1"/>
</dbReference>
<sequence>MNYFCFSTLSVLIIDDSRLILHYLKDVLISMGFKADKIKTIDRYENGSKLVNQEYDLMICDYHLDNGHNGIDLINLLRSNEVVTPQTVCIMASAEASKDIIHRCIDASVDDYMVKPFDVAFVKSRIVKNIKRKNMKAIGIGCNEHTSKTE</sequence>
<dbReference type="PANTHER" id="PTHR43228:SF1">
    <property type="entry name" value="TWO-COMPONENT RESPONSE REGULATOR ARR22"/>
    <property type="match status" value="1"/>
</dbReference>
<dbReference type="Gene3D" id="3.40.50.2300">
    <property type="match status" value="1"/>
</dbReference>
<dbReference type="AlphaFoldDB" id="A0A1E3WFC6"/>
<name>A0A1E3WFC6_9VIBR</name>
<protein>
    <recommendedName>
        <fullName evidence="2">Response regulatory domain-containing protein</fullName>
    </recommendedName>
</protein>
<gene>
    <name evidence="3" type="ORF">VSF3289_03640</name>
</gene>
<keyword evidence="1" id="KW-0597">Phosphoprotein</keyword>
<evidence type="ECO:0000259" key="2">
    <source>
        <dbReference type="PROSITE" id="PS50110"/>
    </source>
</evidence>
<dbReference type="InterPro" id="IPR052048">
    <property type="entry name" value="ST_Response_Regulator"/>
</dbReference>
<evidence type="ECO:0000313" key="3">
    <source>
        <dbReference type="EMBL" id="ODS04501.1"/>
    </source>
</evidence>
<dbReference type="SUPFAM" id="SSF52172">
    <property type="entry name" value="CheY-like"/>
    <property type="match status" value="1"/>
</dbReference>
<dbReference type="PATRIC" id="fig|45658.8.peg.3599"/>
<dbReference type="InterPro" id="IPR001789">
    <property type="entry name" value="Sig_transdc_resp-reg_receiver"/>
</dbReference>
<reference evidence="3 4" key="1">
    <citation type="submission" date="2016-08" db="EMBL/GenBank/DDBJ databases">
        <title>Genome sequencing of Vibrio scophthalmi strain FP3289, an isolated from Paralichthys olivaceus.</title>
        <authorList>
            <person name="Han H.-J."/>
        </authorList>
    </citation>
    <scope>NUCLEOTIDE SEQUENCE [LARGE SCALE GENOMIC DNA]</scope>
    <source>
        <strain evidence="3 4">FP3289</strain>
    </source>
</reference>